<protein>
    <submittedName>
        <fullName evidence="1">Uncharacterized protein</fullName>
    </submittedName>
</protein>
<dbReference type="EMBL" id="CM047940">
    <property type="protein sequence ID" value="KAI9905017.1"/>
    <property type="molecule type" value="Genomic_DNA"/>
</dbReference>
<reference evidence="1" key="1">
    <citation type="submission" date="2022-10" db="EMBL/GenBank/DDBJ databases">
        <title>Complete Genome of Trichothecium roseum strain YXFP-22015, a Plant Pathogen Isolated from Citrus.</title>
        <authorList>
            <person name="Wang Y."/>
            <person name="Zhu L."/>
        </authorList>
    </citation>
    <scope>NUCLEOTIDE SEQUENCE</scope>
    <source>
        <strain evidence="1">YXFP-22015</strain>
    </source>
</reference>
<proteinExistence type="predicted"/>
<gene>
    <name evidence="1" type="ORF">N3K66_001546</name>
</gene>
<keyword evidence="2" id="KW-1185">Reference proteome</keyword>
<accession>A0ACC0VGJ7</accession>
<dbReference type="Proteomes" id="UP001163324">
    <property type="component" value="Chromosome 1"/>
</dbReference>
<organism evidence="1 2">
    <name type="scientific">Trichothecium roseum</name>
    <dbReference type="NCBI Taxonomy" id="47278"/>
    <lineage>
        <taxon>Eukaryota</taxon>
        <taxon>Fungi</taxon>
        <taxon>Dikarya</taxon>
        <taxon>Ascomycota</taxon>
        <taxon>Pezizomycotina</taxon>
        <taxon>Sordariomycetes</taxon>
        <taxon>Hypocreomycetidae</taxon>
        <taxon>Hypocreales</taxon>
        <taxon>Hypocreales incertae sedis</taxon>
        <taxon>Trichothecium</taxon>
    </lineage>
</organism>
<evidence type="ECO:0000313" key="2">
    <source>
        <dbReference type="Proteomes" id="UP001163324"/>
    </source>
</evidence>
<name>A0ACC0VGJ7_9HYPO</name>
<evidence type="ECO:0000313" key="1">
    <source>
        <dbReference type="EMBL" id="KAI9905017.1"/>
    </source>
</evidence>
<sequence length="589" mass="65621">MTADIEEANGAAAVAPPAQVQAEEGKGMGEKTEKKKKKLHGRAFYESIGSPKYVVAPMVDQSEFAWRMLTRSFIPESEQSDLLAYTPMLHARLFHQDEKYRRAHFQATRPSDDGADNHGETNNSEVAETGESKEKQPWLDGNPALDRPLFVQFCANDPEHLLAAARHAAPHCDAVDLNLGCPQGIARKGRYGAFLQEEQGLIHRLISTLHRDLDVPVTAKIRILDDEASTLAYARNVLDAGASIITVHGRRREQKGHLTGLADWHMLRFLRDNLPPDTVIFANGNVLQGEDVERCLAATGADGVMSAEGNLSDPAIFGRPPPPGEEGREYWRGRDGGLGGWRVDAVTRRYMDILHRYALEQDPPARKPLFVPSDEAADVEPATAETQEEEDNDDDGPPAKKQKMTTETATTAGKKNSNNNNSGNGNNSNNKRPDANPNLSAVQPHLFHLLRHFVSRHTDVRDMLARAKRFPRLDGYEEVLAAVEQRVAEGLREYDRTGGASWDDEVRDVMGREEGPEGESSVATIKRCKRPWWVVQPIVRPLPQEAMKKGAIRMSKKEIKAKEKKEAEEQAEEKEKRQDIKERDQLVSG</sequence>
<comment type="caution">
    <text evidence="1">The sequence shown here is derived from an EMBL/GenBank/DDBJ whole genome shotgun (WGS) entry which is preliminary data.</text>
</comment>